<dbReference type="Gene3D" id="1.10.287.130">
    <property type="match status" value="1"/>
</dbReference>
<reference evidence="15 17" key="1">
    <citation type="submission" date="2017-06" db="EMBL/GenBank/DDBJ databases">
        <title>Complete genome of Francisella adeliensis.</title>
        <authorList>
            <person name="Vallesi A."/>
            <person name="Sjodin A."/>
        </authorList>
    </citation>
    <scope>NUCLEOTIDE SEQUENCE [LARGE SCALE GENOMIC DNA]</scope>
    <source>
        <strain evidence="15 17">FDC440</strain>
    </source>
</reference>
<dbReference type="PRINTS" id="PR00344">
    <property type="entry name" value="BCTRLSENSOR"/>
</dbReference>
<keyword evidence="6 13" id="KW-0812">Transmembrane</keyword>
<evidence type="ECO:0000313" key="18">
    <source>
        <dbReference type="Proteomes" id="UP000681131"/>
    </source>
</evidence>
<dbReference type="InterPro" id="IPR036097">
    <property type="entry name" value="HisK_dim/P_sf"/>
</dbReference>
<name>A0A2Z4XWJ8_9GAMM</name>
<dbReference type="SUPFAM" id="SSF47384">
    <property type="entry name" value="Homodimeric domain of signal transducing histidine kinase"/>
    <property type="match status" value="1"/>
</dbReference>
<evidence type="ECO:0000256" key="12">
    <source>
        <dbReference type="ARBA" id="ARBA00023136"/>
    </source>
</evidence>
<dbReference type="OrthoDB" id="9809766at2"/>
<evidence type="ECO:0000256" key="11">
    <source>
        <dbReference type="ARBA" id="ARBA00023012"/>
    </source>
</evidence>
<evidence type="ECO:0000256" key="8">
    <source>
        <dbReference type="ARBA" id="ARBA00022777"/>
    </source>
</evidence>
<keyword evidence="7" id="KW-0547">Nucleotide-binding</keyword>
<evidence type="ECO:0000256" key="7">
    <source>
        <dbReference type="ARBA" id="ARBA00022741"/>
    </source>
</evidence>
<dbReference type="InterPro" id="IPR003661">
    <property type="entry name" value="HisK_dim/P_dom"/>
</dbReference>
<keyword evidence="9" id="KW-0067">ATP-binding</keyword>
<dbReference type="CDD" id="cd00082">
    <property type="entry name" value="HisKA"/>
    <property type="match status" value="1"/>
</dbReference>
<keyword evidence="4" id="KW-0597">Phosphoprotein</keyword>
<proteinExistence type="predicted"/>
<evidence type="ECO:0000256" key="3">
    <source>
        <dbReference type="ARBA" id="ARBA00012438"/>
    </source>
</evidence>
<evidence type="ECO:0000313" key="16">
    <source>
        <dbReference type="EMBL" id="QIW11470.1"/>
    </source>
</evidence>
<dbReference type="SMART" id="SM00388">
    <property type="entry name" value="HisKA"/>
    <property type="match status" value="1"/>
</dbReference>
<sequence>MAIKKKKEGSILSFLVVSFASFFAVFMLVISIFSFYQIKHQNDALFDYQLKTAAQVIETILKVYPLEEHEDAKHMMIDKISTSFLNIKNYNQSVGFIVYNRKQRKLILKTSNLPVFRKNYDGITSTTGFEWVYTDSDGNQKHWYTYSLKTDNGNFITVFANNAVKDKISRQIILKFAVLLASTYIILIAFIYYILRTALHPLERINRRVGRINRRVGRINPRKNEKLDDDIVPYEIKPLVEQINSLISKFHQTLEREKRFSGDAAHELKTPIAGVKTLVEIALGSDDIDEIKVRLNRIKSSTNRYSHIIDQLLTLTRIQPNEQITFAKKLMINKVLEILIAENAIKAIEKDIEISFHPSEHDIYCYSNDYLLGILFKNLISNAIKYTENGGLVEVYSHLENNEIVVEVKDNGIGVPPENINRIFDRFYRETGTGEEGSGLGLAIVTEIVRLHHGHIVVKNNPDKGITVTVRIPVEHNNIVDEDENLQDNLK</sequence>
<evidence type="ECO:0000256" key="6">
    <source>
        <dbReference type="ARBA" id="ARBA00022692"/>
    </source>
</evidence>
<evidence type="ECO:0000256" key="4">
    <source>
        <dbReference type="ARBA" id="ARBA00022553"/>
    </source>
</evidence>
<dbReference type="GO" id="GO:0005524">
    <property type="term" value="F:ATP binding"/>
    <property type="evidence" value="ECO:0007669"/>
    <property type="project" value="UniProtKB-KW"/>
</dbReference>
<dbReference type="EMBL" id="CP021781">
    <property type="protein sequence ID" value="AXA33244.1"/>
    <property type="molecule type" value="Genomic_DNA"/>
</dbReference>
<dbReference type="InterPro" id="IPR036890">
    <property type="entry name" value="HATPase_C_sf"/>
</dbReference>
<keyword evidence="18" id="KW-1185">Reference proteome</keyword>
<accession>A0A2Z4XWJ8</accession>
<dbReference type="Proteomes" id="UP000681131">
    <property type="component" value="Chromosome"/>
</dbReference>
<comment type="catalytic activity">
    <reaction evidence="1">
        <text>ATP + protein L-histidine = ADP + protein N-phospho-L-histidine.</text>
        <dbReference type="EC" id="2.7.13.3"/>
    </reaction>
</comment>
<dbReference type="Pfam" id="PF00512">
    <property type="entry name" value="HisKA"/>
    <property type="match status" value="1"/>
</dbReference>
<dbReference type="Proteomes" id="UP000251120">
    <property type="component" value="Chromosome"/>
</dbReference>
<protein>
    <recommendedName>
        <fullName evidence="3">histidine kinase</fullName>
        <ecNumber evidence="3">2.7.13.3</ecNumber>
    </recommendedName>
</protein>
<comment type="subcellular location">
    <subcellularLocation>
        <location evidence="2">Membrane</location>
        <topology evidence="2">Multi-pass membrane protein</topology>
    </subcellularLocation>
</comment>
<dbReference type="InterPro" id="IPR005467">
    <property type="entry name" value="His_kinase_dom"/>
</dbReference>
<dbReference type="CDD" id="cd00075">
    <property type="entry name" value="HATPase"/>
    <property type="match status" value="1"/>
</dbReference>
<keyword evidence="11" id="KW-0902">Two-component regulatory system</keyword>
<dbReference type="GO" id="GO:0000155">
    <property type="term" value="F:phosphorelay sensor kinase activity"/>
    <property type="evidence" value="ECO:0007669"/>
    <property type="project" value="InterPro"/>
</dbReference>
<dbReference type="PANTHER" id="PTHR45436:SF14">
    <property type="entry name" value="SENSOR PROTEIN QSEC"/>
    <property type="match status" value="1"/>
</dbReference>
<dbReference type="FunFam" id="3.30.565.10:FF:000006">
    <property type="entry name" value="Sensor histidine kinase WalK"/>
    <property type="match status" value="1"/>
</dbReference>
<dbReference type="Pfam" id="PF02518">
    <property type="entry name" value="HATPase_c"/>
    <property type="match status" value="1"/>
</dbReference>
<dbReference type="GO" id="GO:0005886">
    <property type="term" value="C:plasma membrane"/>
    <property type="evidence" value="ECO:0007669"/>
    <property type="project" value="UniProtKB-ARBA"/>
</dbReference>
<dbReference type="PROSITE" id="PS50109">
    <property type="entry name" value="HIS_KIN"/>
    <property type="match status" value="1"/>
</dbReference>
<gene>
    <name evidence="15" type="ORF">CDH04_01865</name>
    <name evidence="16" type="ORF">FZC43_01870</name>
</gene>
<evidence type="ECO:0000256" key="2">
    <source>
        <dbReference type="ARBA" id="ARBA00004141"/>
    </source>
</evidence>
<keyword evidence="8 15" id="KW-0418">Kinase</keyword>
<dbReference type="Gene3D" id="3.30.565.10">
    <property type="entry name" value="Histidine kinase-like ATPase, C-terminal domain"/>
    <property type="match status" value="1"/>
</dbReference>
<dbReference type="RefSeq" id="WP_112869417.1">
    <property type="nucleotide sequence ID" value="NZ_CP021781.1"/>
</dbReference>
<dbReference type="EMBL" id="CP043424">
    <property type="protein sequence ID" value="QIW11470.1"/>
    <property type="molecule type" value="Genomic_DNA"/>
</dbReference>
<evidence type="ECO:0000259" key="14">
    <source>
        <dbReference type="PROSITE" id="PS50109"/>
    </source>
</evidence>
<evidence type="ECO:0000256" key="13">
    <source>
        <dbReference type="SAM" id="Phobius"/>
    </source>
</evidence>
<dbReference type="EC" id="2.7.13.3" evidence="3"/>
<dbReference type="InterPro" id="IPR004358">
    <property type="entry name" value="Sig_transdc_His_kin-like_C"/>
</dbReference>
<dbReference type="PANTHER" id="PTHR45436">
    <property type="entry name" value="SENSOR HISTIDINE KINASE YKOH"/>
    <property type="match status" value="1"/>
</dbReference>
<organism evidence="15 17">
    <name type="scientific">Francisella adeliensis</name>
    <dbReference type="NCBI Taxonomy" id="2007306"/>
    <lineage>
        <taxon>Bacteria</taxon>
        <taxon>Pseudomonadati</taxon>
        <taxon>Pseudomonadota</taxon>
        <taxon>Gammaproteobacteria</taxon>
        <taxon>Thiotrichales</taxon>
        <taxon>Francisellaceae</taxon>
        <taxon>Francisella</taxon>
    </lineage>
</organism>
<reference evidence="16 18" key="2">
    <citation type="submission" date="2019-08" db="EMBL/GenBank/DDBJ databases">
        <title>Complete genome sequences of Francisella adeliensis (FSC1325 and FSC1326).</title>
        <authorList>
            <person name="Ohrman C."/>
            <person name="Uneklint I."/>
            <person name="Vallesi A."/>
            <person name="Karlsson L."/>
            <person name="Sjodin A."/>
        </authorList>
    </citation>
    <scope>NUCLEOTIDE SEQUENCE [LARGE SCALE GENOMIC DNA]</scope>
    <source>
        <strain evidence="16 18">FSC1325</strain>
    </source>
</reference>
<dbReference type="SUPFAM" id="SSF55874">
    <property type="entry name" value="ATPase domain of HSP90 chaperone/DNA topoisomerase II/histidine kinase"/>
    <property type="match status" value="1"/>
</dbReference>
<evidence type="ECO:0000256" key="10">
    <source>
        <dbReference type="ARBA" id="ARBA00022989"/>
    </source>
</evidence>
<keyword evidence="5" id="KW-0808">Transferase</keyword>
<dbReference type="AlphaFoldDB" id="A0A2Z4XWJ8"/>
<keyword evidence="10 13" id="KW-1133">Transmembrane helix</keyword>
<dbReference type="InterPro" id="IPR050428">
    <property type="entry name" value="TCS_sensor_his_kinase"/>
</dbReference>
<evidence type="ECO:0000313" key="17">
    <source>
        <dbReference type="Proteomes" id="UP000251120"/>
    </source>
</evidence>
<evidence type="ECO:0000313" key="15">
    <source>
        <dbReference type="EMBL" id="AXA33244.1"/>
    </source>
</evidence>
<feature type="transmembrane region" description="Helical" evidence="13">
    <location>
        <begin position="172"/>
        <end position="195"/>
    </location>
</feature>
<evidence type="ECO:0000256" key="5">
    <source>
        <dbReference type="ARBA" id="ARBA00022679"/>
    </source>
</evidence>
<dbReference type="SMART" id="SM00387">
    <property type="entry name" value="HATPase_c"/>
    <property type="match status" value="1"/>
</dbReference>
<keyword evidence="12 13" id="KW-0472">Membrane</keyword>
<feature type="domain" description="Histidine kinase" evidence="14">
    <location>
        <begin position="263"/>
        <end position="476"/>
    </location>
</feature>
<dbReference type="KEGG" id="fad:CDH04_01865"/>
<feature type="transmembrane region" description="Helical" evidence="13">
    <location>
        <begin position="12"/>
        <end position="36"/>
    </location>
</feature>
<evidence type="ECO:0000256" key="9">
    <source>
        <dbReference type="ARBA" id="ARBA00022840"/>
    </source>
</evidence>
<dbReference type="InterPro" id="IPR003594">
    <property type="entry name" value="HATPase_dom"/>
</dbReference>
<evidence type="ECO:0000256" key="1">
    <source>
        <dbReference type="ARBA" id="ARBA00000085"/>
    </source>
</evidence>